<dbReference type="EMBL" id="LR824547">
    <property type="protein sequence ID" value="CAH1637925.1"/>
    <property type="molecule type" value="Genomic_DNA"/>
</dbReference>
<feature type="domain" description="SCP" evidence="4">
    <location>
        <begin position="88"/>
        <end position="250"/>
    </location>
</feature>
<dbReference type="SUPFAM" id="SSF55797">
    <property type="entry name" value="PR-1-like"/>
    <property type="match status" value="1"/>
</dbReference>
<keyword evidence="3" id="KW-0472">Membrane</keyword>
<keyword evidence="3" id="KW-0812">Transmembrane</keyword>
<dbReference type="SMART" id="SM00198">
    <property type="entry name" value="SCP"/>
    <property type="match status" value="1"/>
</dbReference>
<comment type="subcellular location">
    <subcellularLocation>
        <location evidence="1">Secreted</location>
    </subcellularLocation>
</comment>
<evidence type="ECO:0000259" key="4">
    <source>
        <dbReference type="SMART" id="SM00198"/>
    </source>
</evidence>
<dbReference type="InterPro" id="IPR014044">
    <property type="entry name" value="CAP_dom"/>
</dbReference>
<organism evidence="5 6">
    <name type="scientific">Spodoptera littoralis</name>
    <name type="common">Egyptian cotton leafworm</name>
    <dbReference type="NCBI Taxonomy" id="7109"/>
    <lineage>
        <taxon>Eukaryota</taxon>
        <taxon>Metazoa</taxon>
        <taxon>Ecdysozoa</taxon>
        <taxon>Arthropoda</taxon>
        <taxon>Hexapoda</taxon>
        <taxon>Insecta</taxon>
        <taxon>Pterygota</taxon>
        <taxon>Neoptera</taxon>
        <taxon>Endopterygota</taxon>
        <taxon>Lepidoptera</taxon>
        <taxon>Glossata</taxon>
        <taxon>Ditrysia</taxon>
        <taxon>Noctuoidea</taxon>
        <taxon>Noctuidae</taxon>
        <taxon>Amphipyrinae</taxon>
        <taxon>Spodoptera</taxon>
    </lineage>
</organism>
<keyword evidence="2" id="KW-0964">Secreted</keyword>
<gene>
    <name evidence="5" type="ORF">SPLIT_LOCUS3283</name>
</gene>
<keyword evidence="6" id="KW-1185">Reference proteome</keyword>
<feature type="transmembrane region" description="Helical" evidence="3">
    <location>
        <begin position="12"/>
        <end position="33"/>
    </location>
</feature>
<keyword evidence="3" id="KW-1133">Transmembrane helix</keyword>
<proteinExistence type="predicted"/>
<dbReference type="Gene3D" id="3.40.33.10">
    <property type="entry name" value="CAP"/>
    <property type="match status" value="1"/>
</dbReference>
<dbReference type="GO" id="GO:0005576">
    <property type="term" value="C:extracellular region"/>
    <property type="evidence" value="ECO:0007669"/>
    <property type="project" value="UniProtKB-SubCell"/>
</dbReference>
<evidence type="ECO:0000256" key="2">
    <source>
        <dbReference type="ARBA" id="ARBA00022525"/>
    </source>
</evidence>
<dbReference type="Pfam" id="PF00188">
    <property type="entry name" value="CAP"/>
    <property type="match status" value="1"/>
</dbReference>
<dbReference type="InterPro" id="IPR035940">
    <property type="entry name" value="CAP_sf"/>
</dbReference>
<name>A0A9P0N1C3_SPOLI</name>
<evidence type="ECO:0000313" key="5">
    <source>
        <dbReference type="EMBL" id="CAH1637925.1"/>
    </source>
</evidence>
<sequence length="482" mass="54928">MICIVRCHNNTFQALINSVFTLFITVLIIKVLLVTSMKVFEELDASYYCENARKLCSESMERAPHVVCKYHNHKGDCRLYKYYDISESMANEIVSRINKVRSEVANGKAEGEDGFLPKGYGMMRVSWDSELAAIAKLVISMCHSQTDYTCAATSKFHNPVMAYSSSMNVDSMEEAVDDILRNFEEYRVTTDDVFVGPNVKDEDQKLRYLRLVVGDLTHVGCALAVYQSFQDEMTHLKCYLSHSPVQNMPVYNTDQPRPEDRASPRCGCPLGYREDEDCLCVPKLKNAIPSPFPTSNEYQPQQQSFNVLKPIQQTVQKLSLPLPQPDTMWPSPPSANGTNVTCKPRIVMMPIFTLQNAPRPKKNKIRRRSLDNNAESAVTMDDFYFADEPTSPPNLTIRSQLLYHLKKNREKAGIQFYSSGEKRSQTHDRNWKKIVRLLDMLELKGKSAHLTSREVMEVGTKIKEIHDQVLGTTAYDVPEVDF</sequence>
<evidence type="ECO:0000256" key="1">
    <source>
        <dbReference type="ARBA" id="ARBA00004613"/>
    </source>
</evidence>
<protein>
    <recommendedName>
        <fullName evidence="4">SCP domain-containing protein</fullName>
    </recommendedName>
</protein>
<evidence type="ECO:0000256" key="3">
    <source>
        <dbReference type="SAM" id="Phobius"/>
    </source>
</evidence>
<reference evidence="5" key="1">
    <citation type="submission" date="2022-02" db="EMBL/GenBank/DDBJ databases">
        <authorList>
            <person name="King R."/>
        </authorList>
    </citation>
    <scope>NUCLEOTIDE SEQUENCE</scope>
</reference>
<dbReference type="AlphaFoldDB" id="A0A9P0N1C3"/>
<accession>A0A9P0N1C3</accession>
<dbReference type="CDD" id="cd05380">
    <property type="entry name" value="CAP_euk"/>
    <property type="match status" value="1"/>
</dbReference>
<dbReference type="Proteomes" id="UP001153321">
    <property type="component" value="Chromosome 16"/>
</dbReference>
<evidence type="ECO:0000313" key="6">
    <source>
        <dbReference type="Proteomes" id="UP001153321"/>
    </source>
</evidence>